<protein>
    <submittedName>
        <fullName evidence="1">Uncharacterized protein</fullName>
    </submittedName>
</protein>
<reference evidence="2" key="1">
    <citation type="submission" date="2014-10" db="EMBL/GenBank/DDBJ databases">
        <authorList>
            <person name="King R."/>
        </authorList>
    </citation>
    <scope>NUCLEOTIDE SEQUENCE [LARGE SCALE GENOMIC DNA]</scope>
    <source>
        <strain evidence="2">A3/5</strain>
    </source>
</reference>
<dbReference type="Proteomes" id="UP000245910">
    <property type="component" value="Chromosome I"/>
</dbReference>
<name>A0A2L2TFD1_9HYPO</name>
<keyword evidence="2" id="KW-1185">Reference proteome</keyword>
<proteinExistence type="predicted"/>
<evidence type="ECO:0000313" key="2">
    <source>
        <dbReference type="Proteomes" id="UP000245910"/>
    </source>
</evidence>
<organism evidence="1 2">
    <name type="scientific">Fusarium venenatum</name>
    <dbReference type="NCBI Taxonomy" id="56646"/>
    <lineage>
        <taxon>Eukaryota</taxon>
        <taxon>Fungi</taxon>
        <taxon>Dikarya</taxon>
        <taxon>Ascomycota</taxon>
        <taxon>Pezizomycotina</taxon>
        <taxon>Sordariomycetes</taxon>
        <taxon>Hypocreomycetidae</taxon>
        <taxon>Hypocreales</taxon>
        <taxon>Nectriaceae</taxon>
        <taxon>Fusarium</taxon>
    </lineage>
</organism>
<dbReference type="RefSeq" id="XP_025587851.1">
    <property type="nucleotide sequence ID" value="XM_025734965.2"/>
</dbReference>
<dbReference type="KEGG" id="fvn:FVRRES_00643"/>
<evidence type="ECO:0000313" key="1">
    <source>
        <dbReference type="EMBL" id="CEI64131.1"/>
    </source>
</evidence>
<dbReference type="AlphaFoldDB" id="A0A2L2TFD1"/>
<dbReference type="EMBL" id="LN649229">
    <property type="protein sequence ID" value="CEI64131.1"/>
    <property type="molecule type" value="Genomic_DNA"/>
</dbReference>
<accession>A0A2L2TFD1</accession>
<dbReference type="GeneID" id="37252287"/>
<sequence length="84" mass="9632">MAGGPRSLSTQQHEMTERTANTYMKRVMDEGEMARAKLTDQNVSILNYPDPLTSRPQLQRCPQGVTSEMEARWCQMIEESKKRA</sequence>